<dbReference type="PANTHER" id="PTHR35861:SF1">
    <property type="entry name" value="PHAGE TAIL SHEATH PROTEIN"/>
    <property type="match status" value="1"/>
</dbReference>
<keyword evidence="7" id="KW-1185">Reference proteome</keyword>
<dbReference type="OrthoDB" id="9767864at2"/>
<proteinExistence type="inferred from homology"/>
<dbReference type="PANTHER" id="PTHR35861">
    <property type="match status" value="1"/>
</dbReference>
<dbReference type="EMBL" id="SIRL01000001">
    <property type="protein sequence ID" value="TBN53141.1"/>
    <property type="molecule type" value="Genomic_DNA"/>
</dbReference>
<evidence type="ECO:0000313" key="4">
    <source>
        <dbReference type="EMBL" id="SNR22835.1"/>
    </source>
</evidence>
<comment type="similarity">
    <text evidence="1">Belongs to the myoviridae tail sheath protein family.</text>
</comment>
<dbReference type="Pfam" id="PF04984">
    <property type="entry name" value="Phage_sheath_1"/>
    <property type="match status" value="1"/>
</dbReference>
<dbReference type="InterPro" id="IPR035089">
    <property type="entry name" value="Phage_sheath_subtilisin"/>
</dbReference>
<organism evidence="4 6">
    <name type="scientific">Paracoccus sediminis</name>
    <dbReference type="NCBI Taxonomy" id="1214787"/>
    <lineage>
        <taxon>Bacteria</taxon>
        <taxon>Pseudomonadati</taxon>
        <taxon>Pseudomonadota</taxon>
        <taxon>Alphaproteobacteria</taxon>
        <taxon>Rhodobacterales</taxon>
        <taxon>Paracoccaceae</taxon>
        <taxon>Paracoccus</taxon>
    </lineage>
</organism>
<dbReference type="InterPro" id="IPR020287">
    <property type="entry name" value="Tail_sheath_C"/>
</dbReference>
<evidence type="ECO:0000313" key="7">
    <source>
        <dbReference type="Proteomes" id="UP000292859"/>
    </source>
</evidence>
<feature type="domain" description="Tail sheath protein subtilisin-like" evidence="2">
    <location>
        <begin position="118"/>
        <end position="275"/>
    </location>
</feature>
<reference evidence="4" key="1">
    <citation type="submission" date="2017-06" db="EMBL/GenBank/DDBJ databases">
        <authorList>
            <person name="Kim H.J."/>
            <person name="Triplett B.A."/>
        </authorList>
    </citation>
    <scope>NUCLEOTIDE SEQUENCE [LARGE SCALE GENOMIC DNA]</scope>
    <source>
        <strain evidence="4">DSM 26170</strain>
    </source>
</reference>
<dbReference type="EMBL" id="FZNM01000001">
    <property type="protein sequence ID" value="SNR22835.1"/>
    <property type="molecule type" value="Genomic_DNA"/>
</dbReference>
<sequence length="394" mass="41718">MPDFLHGIEVIEIDNGTRPIATVASSLIGFVGTAPEADDELFPVDMPVLIAGPRQAALLGAAGSLLDAYQQAYREGVSAMVVVRVAAGATPADTVTAVIGSETAATGIWALMNARPLLGATPRILAAPGHSANAAGATEASPVATALIAVAERLKAVAVIDGPNTTEAAAVADVARYGSQRVLYCEPAVRVWDEGAGAVVTRPASATHAGALSFSDATRGFWWSHSNRVLKGIVGTARPVGFAISDPATESNRMNEKGITTIVNQNGFRTWGNRSPAADANWAFLSVRRTADMIYDSIDSAMLWAMDRPFSEQLLRDIRDSVKDYITTLVTRGALLGGDCWLDPELNTEATLKAGQLYLDFDIEPRAPLERLTFRAFRNGSYYDELVSAVAAVN</sequence>
<protein>
    <submittedName>
        <fullName evidence="5">Phage tail protein</fullName>
    </submittedName>
</protein>
<dbReference type="AlphaFoldDB" id="A0A238ULC4"/>
<evidence type="ECO:0000256" key="1">
    <source>
        <dbReference type="ARBA" id="ARBA00008005"/>
    </source>
</evidence>
<evidence type="ECO:0000259" key="3">
    <source>
        <dbReference type="Pfam" id="PF17482"/>
    </source>
</evidence>
<accession>A0A238ULC4</accession>
<evidence type="ECO:0000313" key="5">
    <source>
        <dbReference type="EMBL" id="TBN53141.1"/>
    </source>
</evidence>
<dbReference type="Gene3D" id="3.40.50.11780">
    <property type="match status" value="1"/>
</dbReference>
<reference evidence="5 7" key="3">
    <citation type="submission" date="2019-02" db="EMBL/GenBank/DDBJ databases">
        <authorList>
            <person name="Zhang G."/>
        </authorList>
    </citation>
    <scope>NUCLEOTIDE SEQUENCE [LARGE SCALE GENOMIC DNA]</scope>
    <source>
        <strain evidence="5 7">CMB17</strain>
    </source>
</reference>
<feature type="domain" description="Tail sheath protein C-terminal" evidence="3">
    <location>
        <begin position="279"/>
        <end position="375"/>
    </location>
</feature>
<dbReference type="Pfam" id="PF17482">
    <property type="entry name" value="Phage_sheath_1C"/>
    <property type="match status" value="1"/>
</dbReference>
<evidence type="ECO:0000313" key="6">
    <source>
        <dbReference type="Proteomes" id="UP000198409"/>
    </source>
</evidence>
<dbReference type="Proteomes" id="UP000292859">
    <property type="component" value="Unassembled WGS sequence"/>
</dbReference>
<evidence type="ECO:0000259" key="2">
    <source>
        <dbReference type="Pfam" id="PF04984"/>
    </source>
</evidence>
<dbReference type="Proteomes" id="UP000198409">
    <property type="component" value="Unassembled WGS sequence"/>
</dbReference>
<dbReference type="InterPro" id="IPR052042">
    <property type="entry name" value="Tail_sheath_structural"/>
</dbReference>
<reference evidence="6" key="2">
    <citation type="submission" date="2017-06" db="EMBL/GenBank/DDBJ databases">
        <authorList>
            <person name="Varghese N."/>
            <person name="Submissions S."/>
        </authorList>
    </citation>
    <scope>NUCLEOTIDE SEQUENCE [LARGE SCALE GENOMIC DNA]</scope>
    <source>
        <strain evidence="6">DSM 26170</strain>
    </source>
</reference>
<dbReference type="RefSeq" id="WP_089386191.1">
    <property type="nucleotide sequence ID" value="NZ_FZNM01000001.1"/>
</dbReference>
<gene>
    <name evidence="5" type="ORF">EYF88_02810</name>
    <name evidence="4" type="ORF">SAMN06265378_10162</name>
</gene>
<name>A0A238ULC4_9RHOB</name>